<dbReference type="InterPro" id="IPR029052">
    <property type="entry name" value="Metallo-depent_PP-like"/>
</dbReference>
<dbReference type="Gene3D" id="3.60.21.10">
    <property type="match status" value="1"/>
</dbReference>
<dbReference type="EMBL" id="AP019860">
    <property type="protein sequence ID" value="BBM81823.1"/>
    <property type="molecule type" value="Genomic_DNA"/>
</dbReference>
<dbReference type="RefSeq" id="WP_151966089.1">
    <property type="nucleotide sequence ID" value="NZ_AP019860.1"/>
</dbReference>
<dbReference type="Pfam" id="PF00149">
    <property type="entry name" value="Metallophos"/>
    <property type="match status" value="1"/>
</dbReference>
<evidence type="ECO:0000313" key="4">
    <source>
        <dbReference type="EMBL" id="BBM81823.1"/>
    </source>
</evidence>
<proteinExistence type="predicted"/>
<dbReference type="KEGG" id="uam:UABAM_00162"/>
<protein>
    <submittedName>
        <fullName evidence="4">2,3-bisphosphoglycerate-independentphosphoglycerate mutase</fullName>
    </submittedName>
</protein>
<dbReference type="SUPFAM" id="SSF56300">
    <property type="entry name" value="Metallo-dependent phosphatases"/>
    <property type="match status" value="1"/>
</dbReference>
<evidence type="ECO:0000313" key="5">
    <source>
        <dbReference type="Proteomes" id="UP000326354"/>
    </source>
</evidence>
<feature type="domain" description="Calcineurin-like phosphoesterase" evidence="3">
    <location>
        <begin position="5"/>
        <end position="234"/>
    </location>
</feature>
<dbReference type="GO" id="GO:0046872">
    <property type="term" value="F:metal ion binding"/>
    <property type="evidence" value="ECO:0007669"/>
    <property type="project" value="UniProtKB-KW"/>
</dbReference>
<dbReference type="OrthoDB" id="9780884at2"/>
<accession>A0A5S9IHE5</accession>
<keyword evidence="1" id="KW-0479">Metal-binding</keyword>
<keyword evidence="5" id="KW-1185">Reference proteome</keyword>
<dbReference type="PANTHER" id="PTHR31302:SF31">
    <property type="entry name" value="PHOSPHODIESTERASE YAEI"/>
    <property type="match status" value="1"/>
</dbReference>
<dbReference type="AlphaFoldDB" id="A0A5S9IHE5"/>
<dbReference type="Proteomes" id="UP000326354">
    <property type="component" value="Chromosome"/>
</dbReference>
<dbReference type="GO" id="GO:0016020">
    <property type="term" value="C:membrane"/>
    <property type="evidence" value="ECO:0007669"/>
    <property type="project" value="GOC"/>
</dbReference>
<dbReference type="GO" id="GO:0009245">
    <property type="term" value="P:lipid A biosynthetic process"/>
    <property type="evidence" value="ECO:0007669"/>
    <property type="project" value="TreeGrafter"/>
</dbReference>
<organism evidence="4 5">
    <name type="scientific">Uabimicrobium amorphum</name>
    <dbReference type="NCBI Taxonomy" id="2596890"/>
    <lineage>
        <taxon>Bacteria</taxon>
        <taxon>Pseudomonadati</taxon>
        <taxon>Planctomycetota</taxon>
        <taxon>Candidatus Uabimicrobiia</taxon>
        <taxon>Candidatus Uabimicrobiales</taxon>
        <taxon>Candidatus Uabimicrobiaceae</taxon>
        <taxon>Candidatus Uabimicrobium</taxon>
    </lineage>
</organism>
<dbReference type="InterPro" id="IPR051158">
    <property type="entry name" value="Metallophosphoesterase_sf"/>
</dbReference>
<name>A0A5S9IHE5_UABAM</name>
<evidence type="ECO:0000256" key="2">
    <source>
        <dbReference type="ARBA" id="ARBA00022801"/>
    </source>
</evidence>
<dbReference type="PANTHER" id="PTHR31302">
    <property type="entry name" value="TRANSMEMBRANE PROTEIN WITH METALLOPHOSPHOESTERASE DOMAIN-RELATED"/>
    <property type="match status" value="1"/>
</dbReference>
<sequence length="264" mass="30571">MIQALWLTDIHLEFLEDDAFHNFLEILQQCEYDMLWITGDIAHGANVSQYLIKLAMTLQKPIYFVLGNHDFYGRKTNDVYEEMYIVSQNPYLTYLSASPVIEINANHALIGHDSWGDGRWGNYYASNITLNDFLVIRDFAGLDQEKILSRMQYLAHRSVVHIKKALKKALKKYHHIWMLSHVTPFKETCLYGNEIADDNWLPFFCCKEMGDMLIEVMSQHPQQYLTVLSGHTHNEAHVQISSNIHSIVGGAEYCEPCVQHIFTI</sequence>
<keyword evidence="2" id="KW-0378">Hydrolase</keyword>
<evidence type="ECO:0000256" key="1">
    <source>
        <dbReference type="ARBA" id="ARBA00022723"/>
    </source>
</evidence>
<evidence type="ECO:0000259" key="3">
    <source>
        <dbReference type="Pfam" id="PF00149"/>
    </source>
</evidence>
<gene>
    <name evidence="4" type="ORF">UABAM_00162</name>
</gene>
<reference evidence="4 5" key="1">
    <citation type="submission" date="2019-08" db="EMBL/GenBank/DDBJ databases">
        <title>Complete genome sequence of Candidatus Uab amorphum.</title>
        <authorList>
            <person name="Shiratori T."/>
            <person name="Suzuki S."/>
            <person name="Kakizawa Y."/>
            <person name="Ishida K."/>
        </authorList>
    </citation>
    <scope>NUCLEOTIDE SEQUENCE [LARGE SCALE GENOMIC DNA]</scope>
    <source>
        <strain evidence="4 5">SRT547</strain>
    </source>
</reference>
<dbReference type="GO" id="GO:0008758">
    <property type="term" value="F:UDP-2,3-diacylglucosamine hydrolase activity"/>
    <property type="evidence" value="ECO:0007669"/>
    <property type="project" value="TreeGrafter"/>
</dbReference>
<dbReference type="InterPro" id="IPR004843">
    <property type="entry name" value="Calcineurin-like_PHP"/>
</dbReference>